<dbReference type="InterPro" id="IPR016181">
    <property type="entry name" value="Acyl_CoA_acyltransferase"/>
</dbReference>
<dbReference type="InterPro" id="IPR022902">
    <property type="entry name" value="NAcTrfase_Eis"/>
</dbReference>
<dbReference type="PANTHER" id="PTHR37817:SF1">
    <property type="entry name" value="N-ACETYLTRANSFERASE EIS"/>
    <property type="match status" value="1"/>
</dbReference>
<dbReference type="Gene3D" id="3.30.1050.10">
    <property type="entry name" value="SCP2 sterol-binding domain"/>
    <property type="match status" value="1"/>
</dbReference>
<organism evidence="7 8">
    <name type="scientific">Mycobacterium aquaticum</name>
    <dbReference type="NCBI Taxonomy" id="1927124"/>
    <lineage>
        <taxon>Bacteria</taxon>
        <taxon>Bacillati</taxon>
        <taxon>Actinomycetota</taxon>
        <taxon>Actinomycetes</taxon>
        <taxon>Mycobacteriales</taxon>
        <taxon>Mycobacteriaceae</taxon>
        <taxon>Mycobacterium</taxon>
    </lineage>
</organism>
<evidence type="ECO:0000259" key="6">
    <source>
        <dbReference type="PROSITE" id="PS51186"/>
    </source>
</evidence>
<dbReference type="Pfam" id="PF13530">
    <property type="entry name" value="SCP2_2"/>
    <property type="match status" value="1"/>
</dbReference>
<feature type="binding site" evidence="5">
    <location>
        <begin position="84"/>
        <end position="86"/>
    </location>
    <ligand>
        <name>acetyl-CoA</name>
        <dbReference type="ChEBI" id="CHEBI:57288"/>
    </ligand>
</feature>
<feature type="binding site" evidence="5">
    <location>
        <begin position="92"/>
        <end position="97"/>
    </location>
    <ligand>
        <name>acetyl-CoA</name>
        <dbReference type="ChEBI" id="CHEBI:57288"/>
    </ligand>
</feature>
<keyword evidence="8" id="KW-1185">Reference proteome</keyword>
<dbReference type="Pfam" id="PF13527">
    <property type="entry name" value="Acetyltransf_9"/>
    <property type="match status" value="1"/>
</dbReference>
<feature type="active site" description="Proton acceptor; via carboxylate" evidence="5">
    <location>
        <position position="405"/>
    </location>
</feature>
<dbReference type="InterPro" id="IPR051554">
    <property type="entry name" value="Acetyltransferase_Eis"/>
</dbReference>
<dbReference type="OrthoDB" id="8399956at2"/>
<accession>A0A1X0BCK9</accession>
<reference evidence="7 8" key="1">
    <citation type="submission" date="2017-02" db="EMBL/GenBank/DDBJ databases">
        <title>The new phylogeny of genus Mycobacterium.</title>
        <authorList>
            <person name="Tortoli E."/>
            <person name="Trovato A."/>
            <person name="Cirillo D.M."/>
        </authorList>
    </citation>
    <scope>NUCLEOTIDE SEQUENCE [LARGE SCALE GENOMIC DNA]</scope>
    <source>
        <strain evidence="7 8">RW6</strain>
    </source>
</reference>
<dbReference type="PANTHER" id="PTHR37817">
    <property type="entry name" value="N-ACETYLTRANSFERASE EIS"/>
    <property type="match status" value="1"/>
</dbReference>
<dbReference type="HAMAP" id="MF_01812">
    <property type="entry name" value="Eis"/>
    <property type="match status" value="1"/>
</dbReference>
<dbReference type="AlphaFoldDB" id="A0A1X0BCK9"/>
<evidence type="ECO:0000256" key="5">
    <source>
        <dbReference type="HAMAP-Rule" id="MF_01812"/>
    </source>
</evidence>
<evidence type="ECO:0000256" key="2">
    <source>
        <dbReference type="ARBA" id="ARBA00022488"/>
    </source>
</evidence>
<keyword evidence="4 5" id="KW-0012">Acyltransferase</keyword>
<feature type="active site" description="Proton donor" evidence="5">
    <location>
        <position position="125"/>
    </location>
</feature>
<dbReference type="SUPFAM" id="SSF55718">
    <property type="entry name" value="SCP-like"/>
    <property type="match status" value="1"/>
</dbReference>
<dbReference type="RefSeq" id="WP_083159625.1">
    <property type="nucleotide sequence ID" value="NZ_MVHF01000001.1"/>
</dbReference>
<dbReference type="NCBIfam" id="NF002367">
    <property type="entry name" value="PRK01346.1-4"/>
    <property type="match status" value="1"/>
</dbReference>
<feature type="domain" description="N-acetyltransferase" evidence="6">
    <location>
        <begin position="3"/>
        <end position="150"/>
    </location>
</feature>
<comment type="caution">
    <text evidence="7">The sequence shown here is derived from an EMBL/GenBank/DDBJ whole genome shotgun (WGS) entry which is preliminary data.</text>
</comment>
<keyword evidence="3 5" id="KW-0808">Transferase</keyword>
<sequence length="405" mass="44001">MSPDIRILESDDDLIHASNIFRTAMIGFPPLNERQRDLIGRLLEPGRTFGAFLDGRLVGTTDSAASSLTLPGGKRVGHAAVTHVGVLPSHTRRGIATELMRHQLRDIRDRGEVVATLRASEATIYERFGYAVASFSTAVEVSTTRARTRPDVPQGGPVRLIEPDESWRLLPQIYAANPSERPGTIDRPEVWWQSRRLRAAEAGEVSHTVVHGEAGAESGFARYHPADTEAWFTSEHRSVVVDDLVAPTEHAYLGLVRFFLDLDLVDRVVFQMLPTDDPLPWLLTDRRAARSLGVRDETWLRIVDVPAVLGARTYNDGGAFTLRVHDELIPENSGTYSISASGAGTVSGEAQLEAGVGAVAAALLGATSWRTLALNGSVRVADPTALAAADRLFSVPLQPHSGILF</sequence>
<name>A0A1X0BCK9_9MYCO</name>
<dbReference type="InterPro" id="IPR000182">
    <property type="entry name" value="GNAT_dom"/>
</dbReference>
<dbReference type="SUPFAM" id="SSF55729">
    <property type="entry name" value="Acyl-CoA N-acyltransferases (Nat)"/>
    <property type="match status" value="1"/>
</dbReference>
<protein>
    <recommendedName>
        <fullName evidence="5">N-acetyltransferase Eis</fullName>
        <ecNumber evidence="5">2.3.1.-</ecNumber>
    </recommendedName>
</protein>
<gene>
    <name evidence="5" type="primary">eis</name>
    <name evidence="7" type="ORF">BST13_00765</name>
</gene>
<dbReference type="InterPro" id="IPR041380">
    <property type="entry name" value="Acetyltransf_17"/>
</dbReference>
<dbReference type="STRING" id="1927124.BST13_00765"/>
<dbReference type="GO" id="GO:0034069">
    <property type="term" value="F:aminoglycoside N-acetyltransferase activity"/>
    <property type="evidence" value="ECO:0007669"/>
    <property type="project" value="TreeGrafter"/>
</dbReference>
<dbReference type="Proteomes" id="UP000192448">
    <property type="component" value="Unassembled WGS sequence"/>
</dbReference>
<dbReference type="CDD" id="cd04301">
    <property type="entry name" value="NAT_SF"/>
    <property type="match status" value="1"/>
</dbReference>
<keyword evidence="2" id="KW-1036">Host cytoplasmic vesicle</keyword>
<dbReference type="PROSITE" id="PS51186">
    <property type="entry name" value="GNAT"/>
    <property type="match status" value="1"/>
</dbReference>
<dbReference type="EC" id="2.3.1.-" evidence="5"/>
<dbReference type="InterPro" id="IPR036527">
    <property type="entry name" value="SCP2_sterol-bd_dom_sf"/>
</dbReference>
<dbReference type="EMBL" id="MVHF01000001">
    <property type="protein sequence ID" value="ORA39929.1"/>
    <property type="molecule type" value="Genomic_DNA"/>
</dbReference>
<dbReference type="InterPro" id="IPR025559">
    <property type="entry name" value="Eis_dom"/>
</dbReference>
<dbReference type="Gene3D" id="3.40.630.30">
    <property type="match status" value="2"/>
</dbReference>
<evidence type="ECO:0000313" key="7">
    <source>
        <dbReference type="EMBL" id="ORA39929.1"/>
    </source>
</evidence>
<comment type="subunit">
    <text evidence="5">Homohexamer; trimer of dimers.</text>
</comment>
<evidence type="ECO:0000313" key="8">
    <source>
        <dbReference type="Proteomes" id="UP000192448"/>
    </source>
</evidence>
<evidence type="ECO:0000256" key="4">
    <source>
        <dbReference type="ARBA" id="ARBA00023315"/>
    </source>
</evidence>
<evidence type="ECO:0000256" key="1">
    <source>
        <dbReference type="ARBA" id="ARBA00009213"/>
    </source>
</evidence>
<comment type="similarity">
    <text evidence="1 5">Belongs to the acetyltransferase Eis family.</text>
</comment>
<proteinExistence type="inferred from homology"/>
<dbReference type="Pfam" id="PF17668">
    <property type="entry name" value="Acetyltransf_17"/>
    <property type="match status" value="1"/>
</dbReference>
<evidence type="ECO:0000256" key="3">
    <source>
        <dbReference type="ARBA" id="ARBA00022679"/>
    </source>
</evidence>
<feature type="binding site" evidence="5">
    <location>
        <begin position="120"/>
        <end position="121"/>
    </location>
    <ligand>
        <name>acetyl-CoA</name>
        <dbReference type="ChEBI" id="CHEBI:57288"/>
    </ligand>
</feature>
<dbReference type="GO" id="GO:0030649">
    <property type="term" value="P:aminoglycoside antibiotic catabolic process"/>
    <property type="evidence" value="ECO:0007669"/>
    <property type="project" value="TreeGrafter"/>
</dbReference>